<dbReference type="GeneID" id="28737794"/>
<keyword evidence="1" id="KW-0472">Membrane</keyword>
<dbReference type="STRING" id="1664694.A0A0N1P240"/>
<keyword evidence="1" id="KW-0812">Transmembrane</keyword>
<accession>A0A0N1P240</accession>
<dbReference type="Proteomes" id="UP000038010">
    <property type="component" value="Unassembled WGS sequence"/>
</dbReference>
<organism evidence="2 3">
    <name type="scientific">Cyphellophora attinorum</name>
    <dbReference type="NCBI Taxonomy" id="1664694"/>
    <lineage>
        <taxon>Eukaryota</taxon>
        <taxon>Fungi</taxon>
        <taxon>Dikarya</taxon>
        <taxon>Ascomycota</taxon>
        <taxon>Pezizomycotina</taxon>
        <taxon>Eurotiomycetes</taxon>
        <taxon>Chaetothyriomycetidae</taxon>
        <taxon>Chaetothyriales</taxon>
        <taxon>Cyphellophoraceae</taxon>
        <taxon>Cyphellophora</taxon>
    </lineage>
</organism>
<protein>
    <recommendedName>
        <fullName evidence="4">Transmembrane protein</fullName>
    </recommendedName>
</protein>
<gene>
    <name evidence="2" type="ORF">AB675_5681</name>
</gene>
<evidence type="ECO:0008006" key="4">
    <source>
        <dbReference type="Google" id="ProtNLM"/>
    </source>
</evidence>
<dbReference type="AlphaFoldDB" id="A0A0N1P240"/>
<dbReference type="OrthoDB" id="3365267at2759"/>
<evidence type="ECO:0000313" key="3">
    <source>
        <dbReference type="Proteomes" id="UP000038010"/>
    </source>
</evidence>
<reference evidence="2 3" key="1">
    <citation type="submission" date="2015-06" db="EMBL/GenBank/DDBJ databases">
        <title>Draft genome of the ant-associated black yeast Phialophora attae CBS 131958.</title>
        <authorList>
            <person name="Moreno L.F."/>
            <person name="Stielow B.J."/>
            <person name="de Hoog S."/>
            <person name="Vicente V.A."/>
            <person name="Weiss V.A."/>
            <person name="de Vries M."/>
            <person name="Cruz L.M."/>
            <person name="Souza E.M."/>
        </authorList>
    </citation>
    <scope>NUCLEOTIDE SEQUENCE [LARGE SCALE GENOMIC DNA]</scope>
    <source>
        <strain evidence="2 3">CBS 131958</strain>
    </source>
</reference>
<feature type="transmembrane region" description="Helical" evidence="1">
    <location>
        <begin position="112"/>
        <end position="136"/>
    </location>
</feature>
<sequence>MSDISSFAALRKHQSEDLAKLAEEHFKHDLQETDKKTLVSAAGKVQTHALVGSIVGVGLGAFLAIRLRSNRQKIFQAFKAAEKPTHVVFASGRQEAIPDIAPLMKPTPLGDIAAYTFFSIAGLFVGGEIGFLTGAWSAKRTISADPEVRRRVETAFRKFRADVMRKQIADLEKNTDGETGSASPLFE</sequence>
<keyword evidence="3" id="KW-1185">Reference proteome</keyword>
<dbReference type="VEuPathDB" id="FungiDB:AB675_5681"/>
<proteinExistence type="predicted"/>
<comment type="caution">
    <text evidence="2">The sequence shown here is derived from an EMBL/GenBank/DDBJ whole genome shotgun (WGS) entry which is preliminary data.</text>
</comment>
<dbReference type="RefSeq" id="XP_018001749.1">
    <property type="nucleotide sequence ID" value="XM_018145914.1"/>
</dbReference>
<name>A0A0N1P240_9EURO</name>
<evidence type="ECO:0000313" key="2">
    <source>
        <dbReference type="EMBL" id="KPI41786.1"/>
    </source>
</evidence>
<dbReference type="EMBL" id="LFJN01000008">
    <property type="protein sequence ID" value="KPI41786.1"/>
    <property type="molecule type" value="Genomic_DNA"/>
</dbReference>
<evidence type="ECO:0000256" key="1">
    <source>
        <dbReference type="SAM" id="Phobius"/>
    </source>
</evidence>
<feature type="transmembrane region" description="Helical" evidence="1">
    <location>
        <begin position="45"/>
        <end position="65"/>
    </location>
</feature>
<keyword evidence="1" id="KW-1133">Transmembrane helix</keyword>